<name>A0ABU8JCA4_9GAMM</name>
<dbReference type="Proteomes" id="UP001381174">
    <property type="component" value="Unassembled WGS sequence"/>
</dbReference>
<proteinExistence type="predicted"/>
<sequence>MRRFLLPLLALAFALCAGCATDQRNQSLITTLNAYAGTLRWGDFQSALQFVDPKVREAHPPSALDMARYQQVRVTGYDEGAGPVPDGENRVRQVVQISLVNLNTQAERTIVDRQSWRYDPEKKRWWLTSGLPDITRE</sequence>
<evidence type="ECO:0000313" key="2">
    <source>
        <dbReference type="EMBL" id="MEI7036702.1"/>
    </source>
</evidence>
<comment type="caution">
    <text evidence="2">The sequence shown here is derived from an EMBL/GenBank/DDBJ whole genome shotgun (WGS) entry which is preliminary data.</text>
</comment>
<evidence type="ECO:0000256" key="1">
    <source>
        <dbReference type="SAM" id="SignalP"/>
    </source>
</evidence>
<accession>A0ABU8JCA4</accession>
<dbReference type="EMBL" id="JBBBNY010000004">
    <property type="protein sequence ID" value="MEI7036702.1"/>
    <property type="molecule type" value="Genomic_DNA"/>
</dbReference>
<evidence type="ECO:0008006" key="4">
    <source>
        <dbReference type="Google" id="ProtNLM"/>
    </source>
</evidence>
<gene>
    <name evidence="2" type="ORF">WAT24_08035</name>
</gene>
<feature type="signal peptide" evidence="1">
    <location>
        <begin position="1"/>
        <end position="19"/>
    </location>
</feature>
<reference evidence="2 3" key="1">
    <citation type="journal article" date="2014" name="Int. J. Syst. Evol. Microbiol.">
        <title>Fulvimonas yonginensis sp. nov., isolated from greenhouse soil, and emended description of the genus Fulvimonas.</title>
        <authorList>
            <person name="Ahn J.H."/>
            <person name="Kim S.J."/>
            <person name="Weon H.Y."/>
            <person name="Hong S.B."/>
            <person name="Seok S.J."/>
            <person name="Kwon S.W."/>
        </authorList>
    </citation>
    <scope>NUCLEOTIDE SEQUENCE [LARGE SCALE GENOMIC DNA]</scope>
    <source>
        <strain evidence="2 3">KACC 16952</strain>
    </source>
</reference>
<feature type="chain" id="PRO_5047338776" description="Lipoprotein" evidence="1">
    <location>
        <begin position="20"/>
        <end position="137"/>
    </location>
</feature>
<keyword evidence="1" id="KW-0732">Signal</keyword>
<evidence type="ECO:0000313" key="3">
    <source>
        <dbReference type="Proteomes" id="UP001381174"/>
    </source>
</evidence>
<organism evidence="2 3">
    <name type="scientific">Fulvimonas yonginensis</name>
    <dbReference type="NCBI Taxonomy" id="1495200"/>
    <lineage>
        <taxon>Bacteria</taxon>
        <taxon>Pseudomonadati</taxon>
        <taxon>Pseudomonadota</taxon>
        <taxon>Gammaproteobacteria</taxon>
        <taxon>Lysobacterales</taxon>
        <taxon>Rhodanobacteraceae</taxon>
        <taxon>Fulvimonas</taxon>
    </lineage>
</organism>
<protein>
    <recommendedName>
        <fullName evidence="4">Lipoprotein</fullName>
    </recommendedName>
</protein>
<dbReference type="RefSeq" id="WP_336807327.1">
    <property type="nucleotide sequence ID" value="NZ_JBBBNY010000004.1"/>
</dbReference>
<keyword evidence="3" id="KW-1185">Reference proteome</keyword>